<dbReference type="Gene3D" id="1.10.167.10">
    <property type="entry name" value="Regulator of G-protein Signalling 4, domain 2"/>
    <property type="match status" value="1"/>
</dbReference>
<evidence type="ECO:0000259" key="3">
    <source>
        <dbReference type="PROSITE" id="PS50132"/>
    </source>
</evidence>
<reference evidence="4 5" key="1">
    <citation type="submission" date="2017-12" db="EMBL/GenBank/DDBJ databases">
        <title>Sequencing, de novo assembly and annotation of complete genome of a new Thraustochytrid species, strain FCC1311.</title>
        <authorList>
            <person name="Sedici K."/>
            <person name="Godart F."/>
            <person name="Aiese Cigliano R."/>
            <person name="Sanseverino W."/>
            <person name="Barakat M."/>
            <person name="Ortet P."/>
            <person name="Marechal E."/>
            <person name="Cagnac O."/>
            <person name="Amato A."/>
        </authorList>
    </citation>
    <scope>NUCLEOTIDE SEQUENCE [LARGE SCALE GENOMIC DNA]</scope>
</reference>
<comment type="caution">
    <text evidence="4">The sequence shown here is derived from an EMBL/GenBank/DDBJ whole genome shotgun (WGS) entry which is preliminary data.</text>
</comment>
<sequence>MGSALGVFRDDHELKVAALRKTPFFVLFSDEQLAGIAKYFKYEHLKEGALLGSQAMVVVVEGELAVSTLVPQQGDKKNKAQVSERLCVKGPGDFFSRPSRELVRGRGSFRGDVNSKEASAVKIVEAFDFTTIRAIVDTKILKLEQKAMDAYLATQGAADAGLLQTVLSTDIRKLLKNVPFLRQLEPSKLTSLAEMFVFEAFEAGYEVIKEGDVDDDSYLLLAGELEATAKVHHEKSLVRGSVQTAIEPPSSGEAPMKTDEKEEAPTEVASKGDADANEERFVLGGNGPSGLRTGSEAPMTKKVPMLKPAPSMRLLRKSSNLIKPQGDTVSLGKVAPGSYFGEMSLMVRIPRTASVTASEKCLVAKIRGKDFHKVLQLTPDVLRAFDQHAKERMVRKLYAFRLPFFAGIEREKIMSLASLFEINQFKENDVIMREKEVSGKLHILINGEVNVSRDGEALVRLSEGSYFGEISILTDRPHLATVSANTACVTLSIGKEKFGSLFADSPNMSAEFQMRLLGPREIELQHVLRHTLGLDLFTQHLETEYTREHLDFYFAVMAFRAGEEGALTATDIKQKYIGPESETPVNVSASMSQAVLDAEEGLDMFNAAHDEVYALMKRDNFERFKKSPLYDELMEAIQCYTSVDLNIDEAASTRADFLAMFDA</sequence>
<name>A0A2R5FZH2_9STRA</name>
<dbReference type="Proteomes" id="UP000241890">
    <property type="component" value="Unassembled WGS sequence"/>
</dbReference>
<dbReference type="InterPro" id="IPR018488">
    <property type="entry name" value="cNMP-bd_CS"/>
</dbReference>
<accession>A0A2R5FZH2</accession>
<evidence type="ECO:0000259" key="2">
    <source>
        <dbReference type="PROSITE" id="PS50042"/>
    </source>
</evidence>
<dbReference type="Pfam" id="PF00027">
    <property type="entry name" value="cNMP_binding"/>
    <property type="match status" value="2"/>
</dbReference>
<dbReference type="SUPFAM" id="SSF51206">
    <property type="entry name" value="cAMP-binding domain-like"/>
    <property type="match status" value="3"/>
</dbReference>
<dbReference type="PROSITE" id="PS00889">
    <property type="entry name" value="CNMP_BINDING_2"/>
    <property type="match status" value="1"/>
</dbReference>
<dbReference type="GO" id="GO:0005952">
    <property type="term" value="C:cAMP-dependent protein kinase complex"/>
    <property type="evidence" value="ECO:0007669"/>
    <property type="project" value="InterPro"/>
</dbReference>
<proteinExistence type="predicted"/>
<evidence type="ECO:0000313" key="4">
    <source>
        <dbReference type="EMBL" id="GBG24152.1"/>
    </source>
</evidence>
<dbReference type="SMART" id="SM00315">
    <property type="entry name" value="RGS"/>
    <property type="match status" value="1"/>
</dbReference>
<evidence type="ECO:0000256" key="1">
    <source>
        <dbReference type="SAM" id="MobiDB-lite"/>
    </source>
</evidence>
<feature type="domain" description="Cyclic nucleotide-binding" evidence="2">
    <location>
        <begin position="180"/>
        <end position="238"/>
    </location>
</feature>
<feature type="domain" description="Cyclic nucleotide-binding" evidence="2">
    <location>
        <begin position="311"/>
        <end position="392"/>
    </location>
</feature>
<dbReference type="PRINTS" id="PR00103">
    <property type="entry name" value="CAMPKINASE"/>
</dbReference>
<dbReference type="InterPro" id="IPR014710">
    <property type="entry name" value="RmlC-like_jellyroll"/>
</dbReference>
<dbReference type="PANTHER" id="PTHR11635:SF152">
    <property type="entry name" value="CAMP-DEPENDENT PROTEIN KINASE TYPE I REGULATORY SUBUNIT-RELATED"/>
    <property type="match status" value="1"/>
</dbReference>
<organism evidence="4 5">
    <name type="scientific">Hondaea fermentalgiana</name>
    <dbReference type="NCBI Taxonomy" id="2315210"/>
    <lineage>
        <taxon>Eukaryota</taxon>
        <taxon>Sar</taxon>
        <taxon>Stramenopiles</taxon>
        <taxon>Bigyra</taxon>
        <taxon>Labyrinthulomycetes</taxon>
        <taxon>Thraustochytrida</taxon>
        <taxon>Thraustochytriidae</taxon>
        <taxon>Hondaea</taxon>
    </lineage>
</organism>
<keyword evidence="5" id="KW-1185">Reference proteome</keyword>
<dbReference type="PROSITE" id="PS50132">
    <property type="entry name" value="RGS"/>
    <property type="match status" value="1"/>
</dbReference>
<dbReference type="InParanoid" id="A0A2R5FZH2"/>
<gene>
    <name evidence="4" type="ORF">FCC1311_003702</name>
</gene>
<feature type="region of interest" description="Disordered" evidence="1">
    <location>
        <begin position="244"/>
        <end position="297"/>
    </location>
</feature>
<dbReference type="Gene3D" id="2.60.120.10">
    <property type="entry name" value="Jelly Rolls"/>
    <property type="match status" value="3"/>
</dbReference>
<dbReference type="InterPro" id="IPR018490">
    <property type="entry name" value="cNMP-bd_dom_sf"/>
</dbReference>
<dbReference type="InterPro" id="IPR050503">
    <property type="entry name" value="cAMP-dep_PK_reg_su-like"/>
</dbReference>
<feature type="domain" description="RGS" evidence="3">
    <location>
        <begin position="523"/>
        <end position="634"/>
    </location>
</feature>
<dbReference type="InterPro" id="IPR044926">
    <property type="entry name" value="RGS_subdomain_2"/>
</dbReference>
<dbReference type="SMART" id="SM00100">
    <property type="entry name" value="cNMP"/>
    <property type="match status" value="2"/>
</dbReference>
<dbReference type="Pfam" id="PF00615">
    <property type="entry name" value="RGS"/>
    <property type="match status" value="1"/>
</dbReference>
<feature type="domain" description="Cyclic nucleotide-binding" evidence="2">
    <location>
        <begin position="404"/>
        <end position="502"/>
    </location>
</feature>
<dbReference type="PANTHER" id="PTHR11635">
    <property type="entry name" value="CAMP-DEPENDENT PROTEIN KINASE REGULATORY CHAIN"/>
    <property type="match status" value="1"/>
</dbReference>
<dbReference type="GO" id="GO:0005829">
    <property type="term" value="C:cytosol"/>
    <property type="evidence" value="ECO:0007669"/>
    <property type="project" value="TreeGrafter"/>
</dbReference>
<dbReference type="InterPro" id="IPR016137">
    <property type="entry name" value="RGS"/>
</dbReference>
<dbReference type="EMBL" id="BEYU01000004">
    <property type="protein sequence ID" value="GBG24152.1"/>
    <property type="molecule type" value="Genomic_DNA"/>
</dbReference>
<evidence type="ECO:0000313" key="5">
    <source>
        <dbReference type="Proteomes" id="UP000241890"/>
    </source>
</evidence>
<dbReference type="SUPFAM" id="SSF48097">
    <property type="entry name" value="Regulator of G-protein signaling, RGS"/>
    <property type="match status" value="1"/>
</dbReference>
<dbReference type="AlphaFoldDB" id="A0A2R5FZH2"/>
<dbReference type="InterPro" id="IPR000595">
    <property type="entry name" value="cNMP-bd_dom"/>
</dbReference>
<dbReference type="InterPro" id="IPR036305">
    <property type="entry name" value="RGS_sf"/>
</dbReference>
<dbReference type="PROSITE" id="PS50042">
    <property type="entry name" value="CNMP_BINDING_3"/>
    <property type="match status" value="3"/>
</dbReference>
<dbReference type="OrthoDB" id="196547at2759"/>
<feature type="compositionally biased region" description="Basic and acidic residues" evidence="1">
    <location>
        <begin position="256"/>
        <end position="281"/>
    </location>
</feature>
<protein>
    <submittedName>
        <fullName evidence="4">cAMP-dependent protein kinase regulatory subunit</fullName>
    </submittedName>
</protein>
<dbReference type="CDD" id="cd00038">
    <property type="entry name" value="CAP_ED"/>
    <property type="match status" value="2"/>
</dbReference>